<name>A0A3E2H1R2_SCYLI</name>
<accession>A0A3E2H1R2</accession>
<dbReference type="GO" id="GO:0003677">
    <property type="term" value="F:DNA binding"/>
    <property type="evidence" value="ECO:0007669"/>
    <property type="project" value="InterPro"/>
</dbReference>
<dbReference type="PANTHER" id="PTHR46910:SF39">
    <property type="entry name" value="ZN(II)2CYS6 TRANSCRIPTION FACTOR (EUROFUNG)"/>
    <property type="match status" value="1"/>
</dbReference>
<feature type="non-terminal residue" evidence="3">
    <location>
        <position position="693"/>
    </location>
</feature>
<comment type="caution">
    <text evidence="3">The sequence shown here is derived from an EMBL/GenBank/DDBJ whole genome shotgun (WGS) entry which is preliminary data.</text>
</comment>
<dbReference type="SMART" id="SM00906">
    <property type="entry name" value="Fungal_trans"/>
    <property type="match status" value="1"/>
</dbReference>
<dbReference type="AlphaFoldDB" id="A0A3E2H1R2"/>
<dbReference type="Proteomes" id="UP000258309">
    <property type="component" value="Unassembled WGS sequence"/>
</dbReference>
<dbReference type="GO" id="GO:0003700">
    <property type="term" value="F:DNA-binding transcription factor activity"/>
    <property type="evidence" value="ECO:0007669"/>
    <property type="project" value="InterPro"/>
</dbReference>
<evidence type="ECO:0000259" key="2">
    <source>
        <dbReference type="SMART" id="SM00906"/>
    </source>
</evidence>
<evidence type="ECO:0000313" key="4">
    <source>
        <dbReference type="Proteomes" id="UP000258309"/>
    </source>
</evidence>
<dbReference type="CDD" id="cd12148">
    <property type="entry name" value="fungal_TF_MHR"/>
    <property type="match status" value="1"/>
</dbReference>
<keyword evidence="4" id="KW-1185">Reference proteome</keyword>
<dbReference type="Pfam" id="PF04082">
    <property type="entry name" value="Fungal_trans"/>
    <property type="match status" value="1"/>
</dbReference>
<dbReference type="OMA" id="PMSCDRC"/>
<sequence>MIRQSDDIVSTIRAPLTIRPIIMDSVDLVLKRPHEKTLEEQPRKRARQSCEACKRPFYRVSEEVYESSIKLLRRFVSEEELPELTVENIQAALVRLDDGHLIPPSREIPQVFPMESDHSDVDQVLDDSNESHEMMERDEHPLLQEELGCMILDSMGKYRYVGADSSIRWNHAARMASDTSVHADPKVILPLRTGLLPPATPESAIANHVERYFPCRQLCMRYVERFFNQIHCLYWFYPPEQFYTALDHTLEDRGTTASYSWLCSLYSIFALGSMAPRDQMVDLNSTTPWDNKYATDYLAMAKDLSLRAGDEADIESVRAFALLSLANHAMCYSVAAYLYLGTAVRVGLTLGLHRDVSFRANDSLERERGRRIWWTIYVLDHEMAIRFGYPCAIVDDPTFMKTSSALEQADPGPNMPLSYQALSVALTRLRKKISHECFLEPAHVGGRLPISRVTQSLSALKKWSDSVPAYLDWDSSLPPQHQRSVAILHLRYWTSIISVTRPFLLFTISNTAPITVPAKKKCYQELSDTCIEAAERSVQIIKRMREDETLSSLILLDCHCIGEVMWILILALQKLGRIEHQGMLGFCLETVTEMEKIGWSEKVTPEFEARIHESGVLESVLLQQPEMQHNPPDSLHQQQNTDANAGMLPQPQFSRSYLDYMDFNFEGSQFDVFETVNLDPRLGMMHLFTDETL</sequence>
<dbReference type="STRING" id="5539.A0A3E2H1R2"/>
<keyword evidence="1" id="KW-0539">Nucleus</keyword>
<gene>
    <name evidence="3" type="ORF">B7463_g9148</name>
</gene>
<feature type="non-terminal residue" evidence="3">
    <location>
        <position position="1"/>
    </location>
</feature>
<reference evidence="3 4" key="1">
    <citation type="submission" date="2018-05" db="EMBL/GenBank/DDBJ databases">
        <title>Draft genome sequence of Scytalidium lignicola DSM 105466, a ubiquitous saprotrophic fungus.</title>
        <authorList>
            <person name="Buettner E."/>
            <person name="Gebauer A.M."/>
            <person name="Hofrichter M."/>
            <person name="Liers C."/>
            <person name="Kellner H."/>
        </authorList>
    </citation>
    <scope>NUCLEOTIDE SEQUENCE [LARGE SCALE GENOMIC DNA]</scope>
    <source>
        <strain evidence="3 4">DSM 105466</strain>
    </source>
</reference>
<dbReference type="GO" id="GO:0006351">
    <property type="term" value="P:DNA-templated transcription"/>
    <property type="evidence" value="ECO:0007669"/>
    <property type="project" value="InterPro"/>
</dbReference>
<dbReference type="EMBL" id="NCSJ02000218">
    <property type="protein sequence ID" value="RFU27192.1"/>
    <property type="molecule type" value="Genomic_DNA"/>
</dbReference>
<evidence type="ECO:0000256" key="1">
    <source>
        <dbReference type="ARBA" id="ARBA00023242"/>
    </source>
</evidence>
<protein>
    <recommendedName>
        <fullName evidence="2">Xylanolytic transcriptional activator regulatory domain-containing protein</fullName>
    </recommendedName>
</protein>
<organism evidence="3 4">
    <name type="scientific">Scytalidium lignicola</name>
    <name type="common">Hyphomycete</name>
    <dbReference type="NCBI Taxonomy" id="5539"/>
    <lineage>
        <taxon>Eukaryota</taxon>
        <taxon>Fungi</taxon>
        <taxon>Dikarya</taxon>
        <taxon>Ascomycota</taxon>
        <taxon>Pezizomycotina</taxon>
        <taxon>Leotiomycetes</taxon>
        <taxon>Leotiomycetes incertae sedis</taxon>
        <taxon>Scytalidium</taxon>
    </lineage>
</organism>
<dbReference type="OrthoDB" id="310895at2759"/>
<dbReference type="PANTHER" id="PTHR46910">
    <property type="entry name" value="TRANSCRIPTION FACTOR PDR1"/>
    <property type="match status" value="1"/>
</dbReference>
<evidence type="ECO:0000313" key="3">
    <source>
        <dbReference type="EMBL" id="RFU27192.1"/>
    </source>
</evidence>
<feature type="domain" description="Xylanolytic transcriptional activator regulatory" evidence="2">
    <location>
        <begin position="336"/>
        <end position="409"/>
    </location>
</feature>
<dbReference type="InterPro" id="IPR050987">
    <property type="entry name" value="AtrR-like"/>
</dbReference>
<proteinExistence type="predicted"/>
<dbReference type="GO" id="GO:0008270">
    <property type="term" value="F:zinc ion binding"/>
    <property type="evidence" value="ECO:0007669"/>
    <property type="project" value="InterPro"/>
</dbReference>
<dbReference type="InterPro" id="IPR007219">
    <property type="entry name" value="XnlR_reg_dom"/>
</dbReference>